<dbReference type="Proteomes" id="UP000263377">
    <property type="component" value="Unassembled WGS sequence"/>
</dbReference>
<dbReference type="EMBL" id="QVIG01000001">
    <property type="protein sequence ID" value="RGD58212.1"/>
    <property type="molecule type" value="Genomic_DNA"/>
</dbReference>
<sequence>MRDEPEATDEPEKADGPEKTDEIMTIDGYEIVDGIETIDGIEIPPYRSYTWDGEEGAVHIVLYPGEEEADEERKAEFRARGVRMLADLNAEREAEHTPPFPGMPNLRLIHGEGPA</sequence>
<accession>A0A372ZRX8</accession>
<feature type="region of interest" description="Disordered" evidence="1">
    <location>
        <begin position="1"/>
        <end position="22"/>
    </location>
</feature>
<name>A0A372ZRX8_9ACTN</name>
<keyword evidence="3" id="KW-1185">Reference proteome</keyword>
<evidence type="ECO:0000313" key="3">
    <source>
        <dbReference type="Proteomes" id="UP000263377"/>
    </source>
</evidence>
<protein>
    <submittedName>
        <fullName evidence="2">Uncharacterized protein</fullName>
    </submittedName>
</protein>
<comment type="caution">
    <text evidence="2">The sequence shown here is derived from an EMBL/GenBank/DDBJ whole genome shotgun (WGS) entry which is preliminary data.</text>
</comment>
<feature type="region of interest" description="Disordered" evidence="1">
    <location>
        <begin position="92"/>
        <end position="115"/>
    </location>
</feature>
<dbReference type="RefSeq" id="WP_117486858.1">
    <property type="nucleotide sequence ID" value="NZ_QVIG01000001.1"/>
</dbReference>
<dbReference type="AlphaFoldDB" id="A0A372ZRX8"/>
<evidence type="ECO:0000256" key="1">
    <source>
        <dbReference type="SAM" id="MobiDB-lite"/>
    </source>
</evidence>
<gene>
    <name evidence="2" type="ORF">DR950_10810</name>
</gene>
<proteinExistence type="predicted"/>
<reference evidence="2 3" key="1">
    <citation type="submission" date="2018-08" db="EMBL/GenBank/DDBJ databases">
        <title>Diversity &amp; Physiological Properties of Lignin-Decomposing Actinobacteria from Soil.</title>
        <authorList>
            <person name="Roh S.G."/>
            <person name="Kim S.B."/>
        </authorList>
    </citation>
    <scope>NUCLEOTIDE SEQUENCE [LARGE SCALE GENOMIC DNA]</scope>
    <source>
        <strain evidence="2 3">MMS17-GH009</strain>
    </source>
</reference>
<evidence type="ECO:0000313" key="2">
    <source>
        <dbReference type="EMBL" id="RGD58212.1"/>
    </source>
</evidence>
<organism evidence="2 3">
    <name type="scientific">Kitasatospora xanthocidica</name>
    <dbReference type="NCBI Taxonomy" id="83382"/>
    <lineage>
        <taxon>Bacteria</taxon>
        <taxon>Bacillati</taxon>
        <taxon>Actinomycetota</taxon>
        <taxon>Actinomycetes</taxon>
        <taxon>Kitasatosporales</taxon>
        <taxon>Streptomycetaceae</taxon>
        <taxon>Kitasatospora</taxon>
    </lineage>
</organism>